<evidence type="ECO:0000313" key="1">
    <source>
        <dbReference type="EMBL" id="ADU11848.1"/>
    </source>
</evidence>
<evidence type="ECO:0000313" key="2">
    <source>
        <dbReference type="Proteomes" id="UP000001492"/>
    </source>
</evidence>
<dbReference type="HOGENOM" id="CLU_2969349_0_0_5"/>
<accession>E8RNT5</accession>
<organism evidence="1 2">
    <name type="scientific">Asticcacaulis excentricus (strain ATCC 15261 / DSM 4724 / KCTC 12464 / NCIMB 9791 / VKM B-1370 / CB 48)</name>
    <dbReference type="NCBI Taxonomy" id="573065"/>
    <lineage>
        <taxon>Bacteria</taxon>
        <taxon>Pseudomonadati</taxon>
        <taxon>Pseudomonadota</taxon>
        <taxon>Alphaproteobacteria</taxon>
        <taxon>Caulobacterales</taxon>
        <taxon>Caulobacteraceae</taxon>
        <taxon>Asticcacaulis</taxon>
    </lineage>
</organism>
<dbReference type="Proteomes" id="UP000001492">
    <property type="component" value="Chromosome 1"/>
</dbReference>
<dbReference type="STRING" id="573065.Astex_0147"/>
<dbReference type="KEGG" id="aex:Astex_0147"/>
<dbReference type="EMBL" id="CP002395">
    <property type="protein sequence ID" value="ADU11848.1"/>
    <property type="molecule type" value="Genomic_DNA"/>
</dbReference>
<reference evidence="2" key="1">
    <citation type="submission" date="2010-12" db="EMBL/GenBank/DDBJ databases">
        <title>Complete sequence of chromosome 1 of Asticcacaulis excentricus CB 48.</title>
        <authorList>
            <consortium name="US DOE Joint Genome Institute"/>
            <person name="Lucas S."/>
            <person name="Copeland A."/>
            <person name="Lapidus A."/>
            <person name="Cheng J.-F."/>
            <person name="Bruce D."/>
            <person name="Goodwin L."/>
            <person name="Pitluck S."/>
            <person name="Teshima H."/>
            <person name="Davenport K."/>
            <person name="Detter J.C."/>
            <person name="Han C."/>
            <person name="Tapia R."/>
            <person name="Land M."/>
            <person name="Hauser L."/>
            <person name="Jeffries C."/>
            <person name="Kyrpides N."/>
            <person name="Ivanova N."/>
            <person name="Ovchinnikova G."/>
            <person name="Brun Y.V."/>
            <person name="Woyke T."/>
        </authorList>
    </citation>
    <scope>NUCLEOTIDE SEQUENCE [LARGE SCALE GENOMIC DNA]</scope>
    <source>
        <strain evidence="2">ATCC 15261 / DSM 4724 / KCTC 12464 / NCIMB 9791 / VKM B-1370 / CB 48</strain>
    </source>
</reference>
<proteinExistence type="predicted"/>
<keyword evidence="2" id="KW-1185">Reference proteome</keyword>
<name>E8RNT5_ASTEC</name>
<protein>
    <submittedName>
        <fullName evidence="1">Uncharacterized protein</fullName>
    </submittedName>
</protein>
<gene>
    <name evidence="1" type="ordered locus">Astex_0147</name>
</gene>
<sequence length="58" mass="6699">MSHLGKVKVVFPAFAQIIVNEFLIFHSLWESGIINQILTLIKKILTSAYRVHTRLIFC</sequence>
<dbReference type="AlphaFoldDB" id="E8RNT5"/>